<organism evidence="4 5">
    <name type="scientific">Legionella waltersii</name>
    <dbReference type="NCBI Taxonomy" id="66969"/>
    <lineage>
        <taxon>Bacteria</taxon>
        <taxon>Pseudomonadati</taxon>
        <taxon>Pseudomonadota</taxon>
        <taxon>Gammaproteobacteria</taxon>
        <taxon>Legionellales</taxon>
        <taxon>Legionellaceae</taxon>
        <taxon>Legionella</taxon>
    </lineage>
</organism>
<dbReference type="InterPro" id="IPR036430">
    <property type="entry name" value="RNase_T2-like_sf"/>
</dbReference>
<dbReference type="GO" id="GO:0006401">
    <property type="term" value="P:RNA catabolic process"/>
    <property type="evidence" value="ECO:0007669"/>
    <property type="project" value="UniProtKB-ARBA"/>
</dbReference>
<dbReference type="InterPro" id="IPR018188">
    <property type="entry name" value="RNase_T2_His_AS_1"/>
</dbReference>
<feature type="chain" id="PRO_5006919362" evidence="3">
    <location>
        <begin position="19"/>
        <end position="330"/>
    </location>
</feature>
<accession>A0A0W1A4S2</accession>
<evidence type="ECO:0000256" key="3">
    <source>
        <dbReference type="SAM" id="SignalP"/>
    </source>
</evidence>
<feature type="signal peptide" evidence="3">
    <location>
        <begin position="1"/>
        <end position="18"/>
    </location>
</feature>
<dbReference type="STRING" id="66969.Lwal_2075"/>
<evidence type="ECO:0000313" key="5">
    <source>
        <dbReference type="Proteomes" id="UP000054729"/>
    </source>
</evidence>
<dbReference type="OrthoDB" id="4720638at2"/>
<dbReference type="PROSITE" id="PS00530">
    <property type="entry name" value="RNASE_T2_1"/>
    <property type="match status" value="1"/>
</dbReference>
<dbReference type="Proteomes" id="UP000054729">
    <property type="component" value="Unassembled WGS sequence"/>
</dbReference>
<keyword evidence="3" id="KW-0732">Signal</keyword>
<keyword evidence="5" id="KW-1185">Reference proteome</keyword>
<dbReference type="EMBL" id="LNZB01000051">
    <property type="protein sequence ID" value="KTD76353.1"/>
    <property type="molecule type" value="Genomic_DNA"/>
</dbReference>
<dbReference type="RefSeq" id="WP_058480721.1">
    <property type="nucleotide sequence ID" value="NZ_CAAAIQ010000011.1"/>
</dbReference>
<gene>
    <name evidence="4" type="ORF">Lwal_2075</name>
</gene>
<sequence length="330" mass="36801">MIKLISLLILSFSFSINASTSVSGSLLATKSCPAYLSKNQKTNPGDLKTEPGQQYPLKEINKTPPDWLRIQYSEDPKSLRWVKIDCGTVEYTEHGKSHCELSPGMADAHVLALSSQPGFCETYGVEVGKPECLKLSKKSYQVNHLSLHGLWPNQDACGHNYGYCGVMPKSSHCDYSPVDLSTAVSNDLKKTMPSYNYGSCLERHEWNKHGTCQSYTSDEYFSLAIRLTKEMNETIFGKYLTDHSGEIVKLSDLREAIKQSFGKDNSDKITLSCKNGILVDIYIQLPAVISYQASIQSLVDKATVDHQHQDYCNSSITISNFSRENLLPTN</sequence>
<dbReference type="PROSITE" id="PS00531">
    <property type="entry name" value="RNASE_T2_2"/>
    <property type="match status" value="1"/>
</dbReference>
<dbReference type="GO" id="GO:0003723">
    <property type="term" value="F:RNA binding"/>
    <property type="evidence" value="ECO:0007669"/>
    <property type="project" value="InterPro"/>
</dbReference>
<evidence type="ECO:0000313" key="4">
    <source>
        <dbReference type="EMBL" id="KTD76353.1"/>
    </source>
</evidence>
<dbReference type="SUPFAM" id="SSF55895">
    <property type="entry name" value="Ribonuclease Rh-like"/>
    <property type="match status" value="1"/>
</dbReference>
<evidence type="ECO:0000256" key="2">
    <source>
        <dbReference type="RuleBase" id="RU004328"/>
    </source>
</evidence>
<proteinExistence type="inferred from homology"/>
<evidence type="ECO:0000256" key="1">
    <source>
        <dbReference type="ARBA" id="ARBA00007469"/>
    </source>
</evidence>
<dbReference type="PANTHER" id="PTHR11240">
    <property type="entry name" value="RIBONUCLEASE T2"/>
    <property type="match status" value="1"/>
</dbReference>
<comment type="caution">
    <text evidence="4">The sequence shown here is derived from an EMBL/GenBank/DDBJ whole genome shotgun (WGS) entry which is preliminary data.</text>
</comment>
<comment type="similarity">
    <text evidence="1 2">Belongs to the RNase T2 family.</text>
</comment>
<dbReference type="InterPro" id="IPR001568">
    <property type="entry name" value="RNase_T2-like"/>
</dbReference>
<dbReference type="Pfam" id="PF00445">
    <property type="entry name" value="Ribonuclease_T2"/>
    <property type="match status" value="1"/>
</dbReference>
<protein>
    <submittedName>
        <fullName evidence="4">Ribonuclease, T2 family</fullName>
    </submittedName>
</protein>
<name>A0A0W1A4S2_9GAMM</name>
<dbReference type="AlphaFoldDB" id="A0A0W1A4S2"/>
<dbReference type="GO" id="GO:0033897">
    <property type="term" value="F:ribonuclease T2 activity"/>
    <property type="evidence" value="ECO:0007669"/>
    <property type="project" value="InterPro"/>
</dbReference>
<dbReference type="PANTHER" id="PTHR11240:SF22">
    <property type="entry name" value="RIBONUCLEASE T2"/>
    <property type="match status" value="1"/>
</dbReference>
<dbReference type="Gene3D" id="3.90.730.10">
    <property type="entry name" value="Ribonuclease T2-like"/>
    <property type="match status" value="1"/>
</dbReference>
<reference evidence="4 5" key="1">
    <citation type="submission" date="2015-11" db="EMBL/GenBank/DDBJ databases">
        <title>Genomic analysis of 38 Legionella species identifies large and diverse effector repertoires.</title>
        <authorList>
            <person name="Burstein D."/>
            <person name="Amaro F."/>
            <person name="Zusman T."/>
            <person name="Lifshitz Z."/>
            <person name="Cohen O."/>
            <person name="Gilbert J.A."/>
            <person name="Pupko T."/>
            <person name="Shuman H.A."/>
            <person name="Segal G."/>
        </authorList>
    </citation>
    <scope>NUCLEOTIDE SEQUENCE [LARGE SCALE GENOMIC DNA]</scope>
    <source>
        <strain evidence="4 5">ATCC 51914</strain>
    </source>
</reference>
<dbReference type="PATRIC" id="fig|66969.6.peg.2261"/>
<dbReference type="InterPro" id="IPR033130">
    <property type="entry name" value="RNase_T2_His_AS_2"/>
</dbReference>